<comment type="caution">
    <text evidence="1">The sequence shown here is derived from an EMBL/GenBank/DDBJ whole genome shotgun (WGS) entry which is preliminary data.</text>
</comment>
<keyword evidence="2" id="KW-1185">Reference proteome</keyword>
<dbReference type="Proteomes" id="UP001501772">
    <property type="component" value="Unassembled WGS sequence"/>
</dbReference>
<evidence type="ECO:0000313" key="1">
    <source>
        <dbReference type="EMBL" id="GAA4196950.1"/>
    </source>
</evidence>
<evidence type="ECO:0000313" key="2">
    <source>
        <dbReference type="Proteomes" id="UP001501772"/>
    </source>
</evidence>
<gene>
    <name evidence="1" type="ORF">GCM10022289_03430</name>
</gene>
<protein>
    <submittedName>
        <fullName evidence="1">Uncharacterized protein</fullName>
    </submittedName>
</protein>
<sequence>MAGIIVLFVAIATILFLTSTDPRERNAEEAARYKWLDVKNRSQSSRSIIISYAYKKENKIKKVSDTLNLTTGPYHSSQHMLPVEVGDSTYFPNDFKIQVKDSLNKLVAAYDKEEFLKKVKSDDSTYRPKNKMTMNFYVLEINR</sequence>
<name>A0ABP8B3D5_9SPHI</name>
<accession>A0ABP8B3D5</accession>
<reference evidence="2" key="1">
    <citation type="journal article" date="2019" name="Int. J. Syst. Evol. Microbiol.">
        <title>The Global Catalogue of Microorganisms (GCM) 10K type strain sequencing project: providing services to taxonomists for standard genome sequencing and annotation.</title>
        <authorList>
            <consortium name="The Broad Institute Genomics Platform"/>
            <consortium name="The Broad Institute Genome Sequencing Center for Infectious Disease"/>
            <person name="Wu L."/>
            <person name="Ma J."/>
        </authorList>
    </citation>
    <scope>NUCLEOTIDE SEQUENCE [LARGE SCALE GENOMIC DNA]</scope>
    <source>
        <strain evidence="2">JCM 17626</strain>
    </source>
</reference>
<proteinExistence type="predicted"/>
<dbReference type="EMBL" id="BAABBY010000001">
    <property type="protein sequence ID" value="GAA4196950.1"/>
    <property type="molecule type" value="Genomic_DNA"/>
</dbReference>
<organism evidence="1 2">
    <name type="scientific">Pedobacter jeongneungensis</name>
    <dbReference type="NCBI Taxonomy" id="947309"/>
    <lineage>
        <taxon>Bacteria</taxon>
        <taxon>Pseudomonadati</taxon>
        <taxon>Bacteroidota</taxon>
        <taxon>Sphingobacteriia</taxon>
        <taxon>Sphingobacteriales</taxon>
        <taxon>Sphingobacteriaceae</taxon>
        <taxon>Pedobacter</taxon>
    </lineage>
</organism>